<feature type="domain" description="RRM" evidence="10">
    <location>
        <begin position="66"/>
        <end position="147"/>
    </location>
</feature>
<protein>
    <submittedName>
        <fullName evidence="11">CUG-BP-and ETR-3-like factor 2</fullName>
    </submittedName>
</protein>
<feature type="region of interest" description="Disordered" evidence="9">
    <location>
        <begin position="397"/>
        <end position="422"/>
    </location>
</feature>
<evidence type="ECO:0000259" key="10">
    <source>
        <dbReference type="PROSITE" id="PS50102"/>
    </source>
</evidence>
<evidence type="ECO:0000256" key="6">
    <source>
        <dbReference type="ARBA" id="ARBA00022737"/>
    </source>
</evidence>
<feature type="domain" description="RRM" evidence="10">
    <location>
        <begin position="562"/>
        <end position="640"/>
    </location>
</feature>
<evidence type="ECO:0000256" key="5">
    <source>
        <dbReference type="ARBA" id="ARBA00022664"/>
    </source>
</evidence>
<keyword evidence="6" id="KW-0677">Repeat</keyword>
<dbReference type="GO" id="GO:0005737">
    <property type="term" value="C:cytoplasm"/>
    <property type="evidence" value="ECO:0007669"/>
    <property type="project" value="UniProtKB-SubCell"/>
</dbReference>
<dbReference type="FunFam" id="3.30.70.330:FF:000013">
    <property type="entry name" value="CUGBP Elav-like family member 1 isoform 2"/>
    <property type="match status" value="1"/>
</dbReference>
<name>K1PWC9_MAGGI</name>
<sequence>MLLQPVVRIGAAEDRSILGYHGAMSDSEQEGGCVKKSRLSSYSDGEIGTRSMNGQVQKSEPDPDAIKMFVGQIPRSMDENDLRKMFEEFGAVYQLNVLRDKATGQSKGCCFVTFYTRKAALDAQNALHNIKTMSGMHHPIQMKPADSEKRNEERKLFVGMISKKCSESDVKMMFAPFGSIEDCTILRDQNGQSRGCAFVTYANRQSALNAIKNMHHSQTMEGCSSPVVVKFADTQKEKEAKKLQQINQNLWNISAGGVTGFSPQYITMTLLDMIFTLFLVLVVTTGSIGWEPGTSQHRKHWVRDMKMFSSVKQLENGAPIPQIITLLDHGHVSGFHGNLNVTASSKFGVLNLSATSSTGSTNPLAVQQLLLAAVSAAAAGNNSGLLAALATLQSNNSGGNMSSPCHTPTSASNSSGSGEPALPLQNLQGLAALSSTGSPGGLGALGMQSIAALNQLAGVANSSSAASGSVTGTSPTNSLSGLASLQTLGNNNFTSVSPGVTSNGLGGSSAASGMDALSQAYSGIQQYAASFPNAFNTQAAQQIQQAQANSPAGKQTEGPDGANLFIYHLPQEFSDQDLMQTFIPFGTVISAKVFIDKQTNLSKCFGFVSYDNALSAQAAIQAMNGFQIGMKRLKVQLKRPKSDSKPY</sequence>
<keyword evidence="7" id="KW-0694">RNA-binding</keyword>
<dbReference type="GO" id="GO:0005634">
    <property type="term" value="C:nucleus"/>
    <property type="evidence" value="ECO:0007669"/>
    <property type="project" value="UniProtKB-SubCell"/>
</dbReference>
<organism evidence="11">
    <name type="scientific">Magallana gigas</name>
    <name type="common">Pacific oyster</name>
    <name type="synonym">Crassostrea gigas</name>
    <dbReference type="NCBI Taxonomy" id="29159"/>
    <lineage>
        <taxon>Eukaryota</taxon>
        <taxon>Metazoa</taxon>
        <taxon>Spiralia</taxon>
        <taxon>Lophotrochozoa</taxon>
        <taxon>Mollusca</taxon>
        <taxon>Bivalvia</taxon>
        <taxon>Autobranchia</taxon>
        <taxon>Pteriomorphia</taxon>
        <taxon>Ostreida</taxon>
        <taxon>Ostreoidea</taxon>
        <taxon>Ostreidae</taxon>
        <taxon>Magallana</taxon>
    </lineage>
</organism>
<feature type="domain" description="RRM" evidence="10">
    <location>
        <begin position="154"/>
        <end position="234"/>
    </location>
</feature>
<dbReference type="HOGENOM" id="CLU_015367_0_0_1"/>
<comment type="similarity">
    <text evidence="3">Belongs to the CELF/BRUNOL family.</text>
</comment>
<dbReference type="CDD" id="cd12636">
    <property type="entry name" value="RRM2_Bruno_like"/>
    <property type="match status" value="1"/>
</dbReference>
<dbReference type="PANTHER" id="PTHR24012">
    <property type="entry name" value="RNA BINDING PROTEIN"/>
    <property type="match status" value="1"/>
</dbReference>
<dbReference type="GO" id="GO:0003723">
    <property type="term" value="F:RNA binding"/>
    <property type="evidence" value="ECO:0007669"/>
    <property type="project" value="UniProtKB-UniRule"/>
</dbReference>
<dbReference type="GO" id="GO:0006397">
    <property type="term" value="P:mRNA processing"/>
    <property type="evidence" value="ECO:0007669"/>
    <property type="project" value="UniProtKB-KW"/>
</dbReference>
<dbReference type="Pfam" id="PF00076">
    <property type="entry name" value="RRM_1"/>
    <property type="match status" value="3"/>
</dbReference>
<evidence type="ECO:0000256" key="3">
    <source>
        <dbReference type="ARBA" id="ARBA00009621"/>
    </source>
</evidence>
<evidence type="ECO:0000256" key="8">
    <source>
        <dbReference type="ARBA" id="ARBA00023242"/>
    </source>
</evidence>
<evidence type="ECO:0000256" key="1">
    <source>
        <dbReference type="ARBA" id="ARBA00004123"/>
    </source>
</evidence>
<dbReference type="AlphaFoldDB" id="K1PWC9"/>
<evidence type="ECO:0000256" key="7">
    <source>
        <dbReference type="ARBA" id="ARBA00022884"/>
    </source>
</evidence>
<feature type="compositionally biased region" description="Polar residues" evidence="9">
    <location>
        <begin position="397"/>
        <end position="417"/>
    </location>
</feature>
<evidence type="ECO:0000313" key="11">
    <source>
        <dbReference type="EMBL" id="EKC28647.1"/>
    </source>
</evidence>
<evidence type="ECO:0000256" key="4">
    <source>
        <dbReference type="ARBA" id="ARBA00022490"/>
    </source>
</evidence>
<accession>K1PWC9</accession>
<dbReference type="Gene3D" id="3.30.70.330">
    <property type="match status" value="3"/>
</dbReference>
<dbReference type="FunFam" id="3.30.70.330:FF:000015">
    <property type="entry name" value="CUGBP Elav-like family member 1 isoform 2"/>
    <property type="match status" value="1"/>
</dbReference>
<dbReference type="InParanoid" id="K1PWC9"/>
<gene>
    <name evidence="11" type="ORF">CGI_10025165</name>
</gene>
<dbReference type="InterPro" id="IPR035979">
    <property type="entry name" value="RBD_domain_sf"/>
</dbReference>
<reference evidence="11" key="1">
    <citation type="journal article" date="2012" name="Nature">
        <title>The oyster genome reveals stress adaptation and complexity of shell formation.</title>
        <authorList>
            <person name="Zhang G."/>
            <person name="Fang X."/>
            <person name="Guo X."/>
            <person name="Li L."/>
            <person name="Luo R."/>
            <person name="Xu F."/>
            <person name="Yang P."/>
            <person name="Zhang L."/>
            <person name="Wang X."/>
            <person name="Qi H."/>
            <person name="Xiong Z."/>
            <person name="Que H."/>
            <person name="Xie Y."/>
            <person name="Holland P.W."/>
            <person name="Paps J."/>
            <person name="Zhu Y."/>
            <person name="Wu F."/>
            <person name="Chen Y."/>
            <person name="Wang J."/>
            <person name="Peng C."/>
            <person name="Meng J."/>
            <person name="Yang L."/>
            <person name="Liu J."/>
            <person name="Wen B."/>
            <person name="Zhang N."/>
            <person name="Huang Z."/>
            <person name="Zhu Q."/>
            <person name="Feng Y."/>
            <person name="Mount A."/>
            <person name="Hedgecock D."/>
            <person name="Xu Z."/>
            <person name="Liu Y."/>
            <person name="Domazet-Loso T."/>
            <person name="Du Y."/>
            <person name="Sun X."/>
            <person name="Zhang S."/>
            <person name="Liu B."/>
            <person name="Cheng P."/>
            <person name="Jiang X."/>
            <person name="Li J."/>
            <person name="Fan D."/>
            <person name="Wang W."/>
            <person name="Fu W."/>
            <person name="Wang T."/>
            <person name="Wang B."/>
            <person name="Zhang J."/>
            <person name="Peng Z."/>
            <person name="Li Y."/>
            <person name="Li N."/>
            <person name="Wang J."/>
            <person name="Chen M."/>
            <person name="He Y."/>
            <person name="Tan F."/>
            <person name="Song X."/>
            <person name="Zheng Q."/>
            <person name="Huang R."/>
            <person name="Yang H."/>
            <person name="Du X."/>
            <person name="Chen L."/>
            <person name="Yang M."/>
            <person name="Gaffney P.M."/>
            <person name="Wang S."/>
            <person name="Luo L."/>
            <person name="She Z."/>
            <person name="Ming Y."/>
            <person name="Huang W."/>
            <person name="Zhang S."/>
            <person name="Huang B."/>
            <person name="Zhang Y."/>
            <person name="Qu T."/>
            <person name="Ni P."/>
            <person name="Miao G."/>
            <person name="Wang J."/>
            <person name="Wang Q."/>
            <person name="Steinberg C.E."/>
            <person name="Wang H."/>
            <person name="Li N."/>
            <person name="Qian L."/>
            <person name="Zhang G."/>
            <person name="Li Y."/>
            <person name="Yang H."/>
            <person name="Liu X."/>
            <person name="Wang J."/>
            <person name="Yin Y."/>
            <person name="Wang J."/>
        </authorList>
    </citation>
    <scope>NUCLEOTIDE SEQUENCE [LARGE SCALE GENOMIC DNA]</scope>
    <source>
        <strain evidence="11">05x7-T-G4-1.051#20</strain>
    </source>
</reference>
<evidence type="ECO:0000256" key="2">
    <source>
        <dbReference type="ARBA" id="ARBA00004496"/>
    </source>
</evidence>
<evidence type="ECO:0000256" key="9">
    <source>
        <dbReference type="SAM" id="MobiDB-lite"/>
    </source>
</evidence>
<comment type="subcellular location">
    <subcellularLocation>
        <location evidence="2">Cytoplasm</location>
    </subcellularLocation>
    <subcellularLocation>
        <location evidence="1">Nucleus</location>
    </subcellularLocation>
</comment>
<dbReference type="SMART" id="SM00360">
    <property type="entry name" value="RRM"/>
    <property type="match status" value="3"/>
</dbReference>
<keyword evidence="5" id="KW-0507">mRNA processing</keyword>
<dbReference type="FunCoup" id="K1PWC9">
    <property type="interactions" value="221"/>
</dbReference>
<dbReference type="InterPro" id="IPR034196">
    <property type="entry name" value="CELF1/2_RRM1"/>
</dbReference>
<keyword evidence="8" id="KW-0539">Nucleus</keyword>
<dbReference type="InterPro" id="IPR000504">
    <property type="entry name" value="RRM_dom"/>
</dbReference>
<keyword evidence="4" id="KW-0963">Cytoplasm</keyword>
<dbReference type="EMBL" id="JH823220">
    <property type="protein sequence ID" value="EKC28647.1"/>
    <property type="molecule type" value="Genomic_DNA"/>
</dbReference>
<dbReference type="PROSITE" id="PS50102">
    <property type="entry name" value="RRM"/>
    <property type="match status" value="3"/>
</dbReference>
<dbReference type="CDD" id="cd12631">
    <property type="entry name" value="RRM1_CELF1_2_Bruno"/>
    <property type="match status" value="1"/>
</dbReference>
<proteinExistence type="inferred from homology"/>
<dbReference type="SUPFAM" id="SSF54928">
    <property type="entry name" value="RNA-binding domain, RBD"/>
    <property type="match status" value="2"/>
</dbReference>
<dbReference type="FunFam" id="3.30.70.330:FF:000016">
    <property type="entry name" value="CUGBP Elav-like family member 1 isoform 2"/>
    <property type="match status" value="1"/>
</dbReference>
<dbReference type="InterPro" id="IPR012677">
    <property type="entry name" value="Nucleotide-bd_a/b_plait_sf"/>
</dbReference>